<keyword evidence="6" id="KW-0598">Phosphotransferase system</keyword>
<evidence type="ECO:0000259" key="13">
    <source>
        <dbReference type="PROSITE" id="PS51098"/>
    </source>
</evidence>
<dbReference type="PROSITE" id="PS51103">
    <property type="entry name" value="PTS_EIIC_TYPE_1"/>
    <property type="match status" value="1"/>
</dbReference>
<dbReference type="Gene3D" id="3.30.1360.60">
    <property type="entry name" value="Glucose permease domain IIB"/>
    <property type="match status" value="1"/>
</dbReference>
<dbReference type="InterPro" id="IPR001996">
    <property type="entry name" value="PTS_IIB_1"/>
</dbReference>
<dbReference type="Proteomes" id="UP000316988">
    <property type="component" value="Unassembled WGS sequence"/>
</dbReference>
<dbReference type="PROSITE" id="PS51098">
    <property type="entry name" value="PTS_EIIB_TYPE_1"/>
    <property type="match status" value="1"/>
</dbReference>
<keyword evidence="5" id="KW-0808">Transferase</keyword>
<feature type="transmembrane region" description="Helical" evidence="12">
    <location>
        <begin position="179"/>
        <end position="199"/>
    </location>
</feature>
<keyword evidence="8" id="KW-0418">Kinase</keyword>
<dbReference type="InterPro" id="IPR003352">
    <property type="entry name" value="PTS_EIIC"/>
</dbReference>
<dbReference type="OrthoDB" id="9797715at2"/>
<dbReference type="GO" id="GO:0008982">
    <property type="term" value="F:protein-N(PI)-phosphohistidine-sugar phosphotransferase activity"/>
    <property type="evidence" value="ECO:0007669"/>
    <property type="project" value="InterPro"/>
</dbReference>
<proteinExistence type="predicted"/>
<dbReference type="InterPro" id="IPR013013">
    <property type="entry name" value="PTS_EIIC_1"/>
</dbReference>
<feature type="transmembrane region" description="Helical" evidence="12">
    <location>
        <begin position="249"/>
        <end position="270"/>
    </location>
</feature>
<evidence type="ECO:0000256" key="11">
    <source>
        <dbReference type="PROSITE-ProRule" id="PRU00421"/>
    </source>
</evidence>
<evidence type="ECO:0000256" key="4">
    <source>
        <dbReference type="ARBA" id="ARBA00022597"/>
    </source>
</evidence>
<feature type="transmembrane region" description="Helical" evidence="12">
    <location>
        <begin position="388"/>
        <end position="409"/>
    </location>
</feature>
<dbReference type="FunFam" id="3.30.1360.60:FF:000001">
    <property type="entry name" value="PTS system glucose-specific IIBC component PtsG"/>
    <property type="match status" value="1"/>
</dbReference>
<reference evidence="15 16" key="1">
    <citation type="submission" date="2019-07" db="EMBL/GenBank/DDBJ databases">
        <authorList>
            <person name="Zhao L.H."/>
        </authorList>
    </citation>
    <scope>NUCLEOTIDE SEQUENCE [LARGE SCALE GENOMIC DNA]</scope>
    <source>
        <strain evidence="15 16">Co35</strain>
    </source>
</reference>
<evidence type="ECO:0000256" key="6">
    <source>
        <dbReference type="ARBA" id="ARBA00022683"/>
    </source>
</evidence>
<evidence type="ECO:0000256" key="10">
    <source>
        <dbReference type="ARBA" id="ARBA00023136"/>
    </source>
</evidence>
<organism evidence="15 16">
    <name type="scientific">Aeromicrobium piscarium</name>
    <dbReference type="NCBI Taxonomy" id="2590901"/>
    <lineage>
        <taxon>Bacteria</taxon>
        <taxon>Bacillati</taxon>
        <taxon>Actinomycetota</taxon>
        <taxon>Actinomycetes</taxon>
        <taxon>Propionibacteriales</taxon>
        <taxon>Nocardioidaceae</taxon>
        <taxon>Aeromicrobium</taxon>
    </lineage>
</organism>
<comment type="caution">
    <text evidence="15">The sequence shown here is derived from an EMBL/GenBank/DDBJ whole genome shotgun (WGS) entry which is preliminary data.</text>
</comment>
<accession>A0A554RJI3</accession>
<dbReference type="GO" id="GO:0009401">
    <property type="term" value="P:phosphoenolpyruvate-dependent sugar phosphotransferase system"/>
    <property type="evidence" value="ECO:0007669"/>
    <property type="project" value="UniProtKB-KW"/>
</dbReference>
<keyword evidence="3" id="KW-1003">Cell membrane</keyword>
<feature type="transmembrane region" description="Helical" evidence="12">
    <location>
        <begin position="361"/>
        <end position="381"/>
    </location>
</feature>
<feature type="active site" description="Phosphocysteine intermediate; for EIIB activity" evidence="11">
    <location>
        <position position="28"/>
    </location>
</feature>
<keyword evidence="7 12" id="KW-0812">Transmembrane</keyword>
<dbReference type="Pfam" id="PF00367">
    <property type="entry name" value="PTS_EIIB"/>
    <property type="match status" value="1"/>
</dbReference>
<evidence type="ECO:0000256" key="5">
    <source>
        <dbReference type="ARBA" id="ARBA00022679"/>
    </source>
</evidence>
<dbReference type="RefSeq" id="WP_143914866.1">
    <property type="nucleotide sequence ID" value="NZ_VLNT01000027.1"/>
</dbReference>
<sequence length="467" mass="48892">MTTTPETQADAIVEAVGGPDNIRTATNCMTRVRLTFVDESKIDDDALKQVPGVMTVVKVGEQYQLVMGGGVDKVRAAITDRTGAAADGGGEAPSVTRGQPAGNPFSRLIGVIAEIVSPVIPALLASAFVKIVAVICTEIVGISDTNSTVQILHLIADSLYYFFPAIIGWSAARKFGADVAIGLIIVGLLMNPGLAALFADGGDPSFLGLPLTEVDYWGSVLPAVLSMWVLSHVERFLRKVVPDVARSIVVPFVSLLVVAPIAVLALGPLGAWGGRALVDVFQSLYDFSPILAGALIGGTWQLLIIFGMHIVLLALITVPNIATFGRDQVIMTHAASLFCQIAAGLAVAARAKDPEIKKNAFTLSITSLLAGNVIEPVMYGVNIKYRRPFYFVLVGGAIGGAITGATFAGTTAPVAFSFYSIPAYMGAGFAGLVIGTIVGSVVTFALTYFVGFDETLKNSQRTGDRVA</sequence>
<feature type="transmembrane region" description="Helical" evidence="12">
    <location>
        <begin position="429"/>
        <end position="451"/>
    </location>
</feature>
<feature type="transmembrane region" description="Helical" evidence="12">
    <location>
        <begin position="290"/>
        <end position="318"/>
    </location>
</feature>
<dbReference type="EMBL" id="VLNT01000027">
    <property type="protein sequence ID" value="TSD54286.1"/>
    <property type="molecule type" value="Genomic_DNA"/>
</dbReference>
<dbReference type="InterPro" id="IPR050558">
    <property type="entry name" value="PTS_Sugar-Specific_Components"/>
</dbReference>
<protein>
    <submittedName>
        <fullName evidence="15">PTS glucose transporter subunit IIB</fullName>
    </submittedName>
</protein>
<evidence type="ECO:0000259" key="14">
    <source>
        <dbReference type="PROSITE" id="PS51103"/>
    </source>
</evidence>
<keyword evidence="2" id="KW-0813">Transport</keyword>
<evidence type="ECO:0000256" key="7">
    <source>
        <dbReference type="ARBA" id="ARBA00022692"/>
    </source>
</evidence>
<dbReference type="InterPro" id="IPR036878">
    <property type="entry name" value="Glu_permease_IIB"/>
</dbReference>
<evidence type="ECO:0000256" key="9">
    <source>
        <dbReference type="ARBA" id="ARBA00022989"/>
    </source>
</evidence>
<keyword evidence="10 12" id="KW-0472">Membrane</keyword>
<feature type="transmembrane region" description="Helical" evidence="12">
    <location>
        <begin position="219"/>
        <end position="237"/>
    </location>
</feature>
<evidence type="ECO:0000313" key="16">
    <source>
        <dbReference type="Proteomes" id="UP000316988"/>
    </source>
</evidence>
<evidence type="ECO:0000256" key="1">
    <source>
        <dbReference type="ARBA" id="ARBA00004651"/>
    </source>
</evidence>
<comment type="subcellular location">
    <subcellularLocation>
        <location evidence="1">Cell membrane</location>
        <topology evidence="1">Multi-pass membrane protein</topology>
    </subcellularLocation>
</comment>
<feature type="transmembrane region" description="Helical" evidence="12">
    <location>
        <begin position="151"/>
        <end position="172"/>
    </location>
</feature>
<evidence type="ECO:0000256" key="2">
    <source>
        <dbReference type="ARBA" id="ARBA00022448"/>
    </source>
</evidence>
<keyword evidence="9 12" id="KW-1133">Transmembrane helix</keyword>
<gene>
    <name evidence="15" type="ORF">FNM00_17720</name>
</gene>
<evidence type="ECO:0000256" key="12">
    <source>
        <dbReference type="SAM" id="Phobius"/>
    </source>
</evidence>
<dbReference type="Pfam" id="PF02378">
    <property type="entry name" value="PTS_EIIC"/>
    <property type="match status" value="1"/>
</dbReference>
<feature type="domain" description="PTS EIIC type-1" evidence="14">
    <location>
        <begin position="110"/>
        <end position="466"/>
    </location>
</feature>
<feature type="transmembrane region" description="Helical" evidence="12">
    <location>
        <begin position="330"/>
        <end position="349"/>
    </location>
</feature>
<dbReference type="InterPro" id="IPR018113">
    <property type="entry name" value="PTrfase_EIIB_Cys"/>
</dbReference>
<keyword evidence="4 15" id="KW-0762">Sugar transport</keyword>
<dbReference type="GO" id="GO:0015771">
    <property type="term" value="P:trehalose transport"/>
    <property type="evidence" value="ECO:0007669"/>
    <property type="project" value="TreeGrafter"/>
</dbReference>
<dbReference type="PANTHER" id="PTHR30175">
    <property type="entry name" value="PHOSPHOTRANSFERASE SYSTEM TRANSPORT PROTEIN"/>
    <property type="match status" value="1"/>
</dbReference>
<dbReference type="GO" id="GO:0005886">
    <property type="term" value="C:plasma membrane"/>
    <property type="evidence" value="ECO:0007669"/>
    <property type="project" value="UniProtKB-SubCell"/>
</dbReference>
<dbReference type="CDD" id="cd00212">
    <property type="entry name" value="PTS_IIB_glc"/>
    <property type="match status" value="1"/>
</dbReference>
<dbReference type="SUPFAM" id="SSF55604">
    <property type="entry name" value="Glucose permease domain IIB"/>
    <property type="match status" value="1"/>
</dbReference>
<evidence type="ECO:0000313" key="15">
    <source>
        <dbReference type="EMBL" id="TSD54286.1"/>
    </source>
</evidence>
<evidence type="ECO:0000256" key="8">
    <source>
        <dbReference type="ARBA" id="ARBA00022777"/>
    </source>
</evidence>
<feature type="domain" description="PTS EIIB type-1" evidence="13">
    <location>
        <begin position="6"/>
        <end position="88"/>
    </location>
</feature>
<dbReference type="PANTHER" id="PTHR30175:SF1">
    <property type="entry name" value="PTS SYSTEM ARBUTIN-, CELLOBIOSE-, AND SALICIN-SPECIFIC EIIBC COMPONENT-RELATED"/>
    <property type="match status" value="1"/>
</dbReference>
<keyword evidence="16" id="KW-1185">Reference proteome</keyword>
<dbReference type="GO" id="GO:0090589">
    <property type="term" value="F:protein-phosphocysteine-trehalose phosphotransferase system transporter activity"/>
    <property type="evidence" value="ECO:0007669"/>
    <property type="project" value="TreeGrafter"/>
</dbReference>
<evidence type="ECO:0000256" key="3">
    <source>
        <dbReference type="ARBA" id="ARBA00022475"/>
    </source>
</evidence>
<dbReference type="GO" id="GO:0016301">
    <property type="term" value="F:kinase activity"/>
    <property type="evidence" value="ECO:0007669"/>
    <property type="project" value="UniProtKB-KW"/>
</dbReference>
<name>A0A554RJI3_9ACTN</name>
<dbReference type="AlphaFoldDB" id="A0A554RJI3"/>